<dbReference type="SUPFAM" id="SSF158472">
    <property type="entry name" value="HAMP domain-like"/>
    <property type="match status" value="1"/>
</dbReference>
<dbReference type="Gene3D" id="1.25.40.10">
    <property type="entry name" value="Tetratricopeptide repeat domain"/>
    <property type="match status" value="1"/>
</dbReference>
<accession>I4B5C7</accession>
<keyword evidence="1" id="KW-0175">Coiled coil</keyword>
<feature type="transmembrane region" description="Helical" evidence="2">
    <location>
        <begin position="12"/>
        <end position="31"/>
    </location>
</feature>
<feature type="transmembrane region" description="Helical" evidence="2">
    <location>
        <begin position="104"/>
        <end position="122"/>
    </location>
</feature>
<keyword evidence="2" id="KW-0472">Membrane</keyword>
<feature type="domain" description="HAMP" evidence="3">
    <location>
        <begin position="526"/>
        <end position="578"/>
    </location>
</feature>
<dbReference type="STRING" id="869212.Turpa_1837"/>
<evidence type="ECO:0000313" key="4">
    <source>
        <dbReference type="EMBL" id="AFM12484.1"/>
    </source>
</evidence>
<feature type="transmembrane region" description="Helical" evidence="2">
    <location>
        <begin position="147"/>
        <end position="170"/>
    </location>
</feature>
<keyword evidence="5" id="KW-1185">Reference proteome</keyword>
<dbReference type="InterPro" id="IPR003660">
    <property type="entry name" value="HAMP_dom"/>
</dbReference>
<evidence type="ECO:0000256" key="1">
    <source>
        <dbReference type="SAM" id="Coils"/>
    </source>
</evidence>
<dbReference type="SMART" id="SM00304">
    <property type="entry name" value="HAMP"/>
    <property type="match status" value="1"/>
</dbReference>
<dbReference type="Pfam" id="PF00672">
    <property type="entry name" value="HAMP"/>
    <property type="match status" value="1"/>
</dbReference>
<evidence type="ECO:0000256" key="2">
    <source>
        <dbReference type="SAM" id="Phobius"/>
    </source>
</evidence>
<dbReference type="GO" id="GO:0007165">
    <property type="term" value="P:signal transduction"/>
    <property type="evidence" value="ECO:0007669"/>
    <property type="project" value="InterPro"/>
</dbReference>
<dbReference type="PANTHER" id="PTHR32089:SF114">
    <property type="entry name" value="METHYL-ACCEPTING CHEMOTAXIS PROTEIN MCPB"/>
    <property type="match status" value="1"/>
</dbReference>
<feature type="transmembrane region" description="Helical" evidence="2">
    <location>
        <begin position="70"/>
        <end position="92"/>
    </location>
</feature>
<organism evidence="4 5">
    <name type="scientific">Turneriella parva (strain ATCC BAA-1111 / DSM 21527 / NCTC 11395 / H)</name>
    <name type="common">Leptospira parva</name>
    <dbReference type="NCBI Taxonomy" id="869212"/>
    <lineage>
        <taxon>Bacteria</taxon>
        <taxon>Pseudomonadati</taxon>
        <taxon>Spirochaetota</taxon>
        <taxon>Spirochaetia</taxon>
        <taxon>Leptospirales</taxon>
        <taxon>Leptospiraceae</taxon>
        <taxon>Turneriella</taxon>
    </lineage>
</organism>
<dbReference type="InterPro" id="IPR011990">
    <property type="entry name" value="TPR-like_helical_dom_sf"/>
</dbReference>
<evidence type="ECO:0000259" key="3">
    <source>
        <dbReference type="PROSITE" id="PS50885"/>
    </source>
</evidence>
<feature type="transmembrane region" description="Helical" evidence="2">
    <location>
        <begin position="43"/>
        <end position="64"/>
    </location>
</feature>
<keyword evidence="2" id="KW-0812">Transmembrane</keyword>
<feature type="transmembrane region" description="Helical" evidence="2">
    <location>
        <begin position="177"/>
        <end position="196"/>
    </location>
</feature>
<dbReference type="Pfam" id="PF07228">
    <property type="entry name" value="SpoIIE"/>
    <property type="match status" value="1"/>
</dbReference>
<feature type="coiled-coil region" evidence="1">
    <location>
        <begin position="570"/>
        <end position="611"/>
    </location>
</feature>
<protein>
    <submittedName>
        <fullName evidence="4">Stage II sporulation protein E</fullName>
    </submittedName>
</protein>
<dbReference type="Gene3D" id="3.60.40.10">
    <property type="entry name" value="PPM-type phosphatase domain"/>
    <property type="match status" value="1"/>
</dbReference>
<dbReference type="PANTHER" id="PTHR32089">
    <property type="entry name" value="METHYL-ACCEPTING CHEMOTAXIS PROTEIN MCPB"/>
    <property type="match status" value="1"/>
</dbReference>
<dbReference type="PROSITE" id="PS50885">
    <property type="entry name" value="HAMP"/>
    <property type="match status" value="1"/>
</dbReference>
<feature type="transmembrane region" description="Helical" evidence="2">
    <location>
        <begin position="208"/>
        <end position="231"/>
    </location>
</feature>
<dbReference type="InterPro" id="IPR036457">
    <property type="entry name" value="PPM-type-like_dom_sf"/>
</dbReference>
<dbReference type="AlphaFoldDB" id="I4B5C7"/>
<dbReference type="RefSeq" id="WP_014802993.1">
    <property type="nucleotide sequence ID" value="NC_018020.1"/>
</dbReference>
<keyword evidence="2" id="KW-1133">Transmembrane helix</keyword>
<evidence type="ECO:0000313" key="5">
    <source>
        <dbReference type="Proteomes" id="UP000006048"/>
    </source>
</evidence>
<dbReference type="CDD" id="cd06225">
    <property type="entry name" value="HAMP"/>
    <property type="match status" value="1"/>
</dbReference>
<dbReference type="Gene3D" id="6.10.340.10">
    <property type="match status" value="1"/>
</dbReference>
<feature type="transmembrane region" description="Helical" evidence="2">
    <location>
        <begin position="505"/>
        <end position="524"/>
    </location>
</feature>
<proteinExistence type="predicted"/>
<gene>
    <name evidence="4" type="ordered locus">Turpa_1837</name>
</gene>
<dbReference type="EMBL" id="CP002959">
    <property type="protein sequence ID" value="AFM12484.1"/>
    <property type="molecule type" value="Genomic_DNA"/>
</dbReference>
<dbReference type="SUPFAM" id="SSF48452">
    <property type="entry name" value="TPR-like"/>
    <property type="match status" value="1"/>
</dbReference>
<dbReference type="GO" id="GO:0016020">
    <property type="term" value="C:membrane"/>
    <property type="evidence" value="ECO:0007669"/>
    <property type="project" value="InterPro"/>
</dbReference>
<reference evidence="4 5" key="1">
    <citation type="submission" date="2012-06" db="EMBL/GenBank/DDBJ databases">
        <title>The complete chromosome of genome of Turneriella parva DSM 21527.</title>
        <authorList>
            <consortium name="US DOE Joint Genome Institute (JGI-PGF)"/>
            <person name="Lucas S."/>
            <person name="Han J."/>
            <person name="Lapidus A."/>
            <person name="Bruce D."/>
            <person name="Goodwin L."/>
            <person name="Pitluck S."/>
            <person name="Peters L."/>
            <person name="Kyrpides N."/>
            <person name="Mavromatis K."/>
            <person name="Ivanova N."/>
            <person name="Mikhailova N."/>
            <person name="Chertkov O."/>
            <person name="Detter J.C."/>
            <person name="Tapia R."/>
            <person name="Han C."/>
            <person name="Land M."/>
            <person name="Hauser L."/>
            <person name="Markowitz V."/>
            <person name="Cheng J.-F."/>
            <person name="Hugenholtz P."/>
            <person name="Woyke T."/>
            <person name="Wu D."/>
            <person name="Gronow S."/>
            <person name="Wellnitz S."/>
            <person name="Brambilla E."/>
            <person name="Klenk H.-P."/>
            <person name="Eisen J.A."/>
        </authorList>
    </citation>
    <scope>NUCLEOTIDE SEQUENCE [LARGE SCALE GENOMIC DNA]</scope>
    <source>
        <strain evidence="5">ATCC BAA-1111 / DSM 21527 / NCTC 11395 / H</strain>
    </source>
</reference>
<sequence>MNFLQSVYLDYFTLGSVIPVLFLFICAAVFFQVKDKSRATKVLANGLLIYGIFVSSYIIASTFYHPLAAFHRWSTVGFVLIAVSLLTQIFFEFPEPVHTRVAKILVRAMIAVAIGFATWFMVQTHDSGYIYHFEGHYYDFDADDASYVISIAILVYVFTLIGIGIWRVIAVKGRDRWTIAGLILGIVAATILPAYLNTLSREGGMDRGTFQTVFDMSTILGAFVIVIIYMNNTSDKTTFMAKIILVSVVVFLLVLQGISYFAFQEKESAYDGVKSEQANRFREVGIEPEALRYAISYDLVKKKTEPLKSIASAEVDVAEQINGYEFAFVWQKIYYLNEDIAFKDKVEKILQSAPPTFAGYANAIFPMLEKKETCTKAAILGKIDKLQRPVIYRRYKLSKIPDFNFREAAIKFLGKSHRGFETFSEAMRAYLKENTTDSGAVLKAKLLQFAEEVVPPGARHYRKDKSNGAHYTAYVGIDFKKGKMVEVGFDYLDYRKYVHPLGVKFILLLIGAMVLIIVGFPFFFSRALVTPLNSLLAGVNQVNNGDLNVELPIYVEDEIGYLSRSFNGMVHSIKDSKQKLQEYAETLEDKVKERTAELQKAFEEVNALKKQQDGDYFLTSLLTHPLGSNKADSPNLNVDVLLEQKKKFEFRKWARDIGGDTCITSSITLKGKPHTVFLNADAMGKSMQGAGGILVLGSVFHSVIERTKLSPKEADVFPEHWLKYTFIELHRVFEVFDGSMLISLVMGLVDDESGLMYYINAEHPWSVLYRQGKAEFIEKELVLRKLGTQGVAGQIEVCTLQLEPKDVIFIGSDGRDDLLLGYDNDGARIINEDENLFLKVIEEAEGHLDRIKDILENYGELTDDLSLLRIGYKEDVHHDHTQLTQHVIQLLNRARLAVKANQLKVAIGDLEEAHRIDDAQPEVMRDLIKAYLKDKQFEKAANLAEDYIHIKPADSEFLYIASYCHKVLQNYKKAADFGERLRLRDHDMVKNLVNLADIYYLQGLFGRSRTIIDFAAKIDPHNPKVKRVLDALARKNTATA</sequence>
<dbReference type="InterPro" id="IPR001932">
    <property type="entry name" value="PPM-type_phosphatase-like_dom"/>
</dbReference>
<dbReference type="HOGENOM" id="CLU_295407_0_0_12"/>
<feature type="transmembrane region" description="Helical" evidence="2">
    <location>
        <begin position="243"/>
        <end position="263"/>
    </location>
</feature>
<name>I4B5C7_TURPD</name>
<dbReference type="Proteomes" id="UP000006048">
    <property type="component" value="Chromosome"/>
</dbReference>
<dbReference type="KEGG" id="tpx:Turpa_1837"/>
<dbReference type="OrthoDB" id="344609at2"/>